<evidence type="ECO:0000259" key="4">
    <source>
        <dbReference type="Pfam" id="PF02781"/>
    </source>
</evidence>
<name>A0A8X8CZY0_POPTO</name>
<evidence type="ECO:0000313" key="6">
    <source>
        <dbReference type="Proteomes" id="UP000886885"/>
    </source>
</evidence>
<feature type="compositionally biased region" description="Low complexity" evidence="3">
    <location>
        <begin position="15"/>
        <end position="27"/>
    </location>
</feature>
<evidence type="ECO:0000313" key="5">
    <source>
        <dbReference type="EMBL" id="KAG6773049.1"/>
    </source>
</evidence>
<protein>
    <recommendedName>
        <fullName evidence="4">Glucose-6-phosphate dehydrogenase C-terminal domain-containing protein</fullName>
    </recommendedName>
</protein>
<dbReference type="InterPro" id="IPR001282">
    <property type="entry name" value="G6P_DH"/>
</dbReference>
<sequence length="419" mass="47493">MSLFFPSLSIPSWDSSTSRPISPCSSSLKDPPSSLQLVTRNFGGGGGLCRRFCGLKLWMTQRFNIWQMNRKSGPLKEFMTTKNQNFPDVPLPSHSLNYPTVGGRGPSLCIAVIGATGELAKGEIFQALFGLYYNGFLSEVRFTLMSILNVSLCTFRFFVNVSGKFGSQLCNNHQFLEMFQAELWGQMEAFLSRIYRLKGDSRIQTQLLNSVLNETREQGNCTGYLYAHGHMHCVSSSIYVIVTRGRKWCTICLHNIEFSDHDELHDAEWRYVYISIMSPRTFIVNIDLATNELILSDAPNEAILVKINNKIPGLGLQLDAPELNLLYKDKYNAEVPDSYEQLLDFIDGVNHLIMRSDELAAAWNILTPTLQEIDKKRTTPELYELGGRGPIGPYYLYAKYQVRWVGRQLKLVEGFESDV</sequence>
<dbReference type="Pfam" id="PF02781">
    <property type="entry name" value="G6PD_C"/>
    <property type="match status" value="1"/>
</dbReference>
<dbReference type="GO" id="GO:0004345">
    <property type="term" value="F:glucose-6-phosphate dehydrogenase activity"/>
    <property type="evidence" value="ECO:0007669"/>
    <property type="project" value="InterPro"/>
</dbReference>
<dbReference type="PANTHER" id="PTHR23429">
    <property type="entry name" value="GLUCOSE-6-PHOSPHATE 1-DEHYDROGENASE G6PD"/>
    <property type="match status" value="1"/>
</dbReference>
<keyword evidence="2" id="KW-0119">Carbohydrate metabolism</keyword>
<dbReference type="Proteomes" id="UP000886885">
    <property type="component" value="Chromosome 5D"/>
</dbReference>
<comment type="caution">
    <text evidence="5">The sequence shown here is derived from an EMBL/GenBank/DDBJ whole genome shotgun (WGS) entry which is preliminary data.</text>
</comment>
<evidence type="ECO:0000256" key="3">
    <source>
        <dbReference type="SAM" id="MobiDB-lite"/>
    </source>
</evidence>
<dbReference type="PANTHER" id="PTHR23429:SF4">
    <property type="entry name" value="INACTIVE GLUCOSE-6-PHOSPHATE 1-DEHYDROGENASE 4, CHLOROPLASTIC"/>
    <property type="match status" value="1"/>
</dbReference>
<feature type="region of interest" description="Disordered" evidence="3">
    <location>
        <begin position="11"/>
        <end position="32"/>
    </location>
</feature>
<dbReference type="GO" id="GO:0006006">
    <property type="term" value="P:glucose metabolic process"/>
    <property type="evidence" value="ECO:0007669"/>
    <property type="project" value="InterPro"/>
</dbReference>
<dbReference type="EMBL" id="JAAWWB010000010">
    <property type="protein sequence ID" value="KAG6773049.1"/>
    <property type="molecule type" value="Genomic_DNA"/>
</dbReference>
<feature type="domain" description="Glucose-6-phosphate dehydrogenase C-terminal" evidence="4">
    <location>
        <begin position="287"/>
        <end position="404"/>
    </location>
</feature>
<dbReference type="OrthoDB" id="1714737at2759"/>
<gene>
    <name evidence="5" type="ORF">POTOM_020303</name>
</gene>
<keyword evidence="6" id="KW-1185">Reference proteome</keyword>
<organism evidence="5 6">
    <name type="scientific">Populus tomentosa</name>
    <name type="common">Chinese white poplar</name>
    <dbReference type="NCBI Taxonomy" id="118781"/>
    <lineage>
        <taxon>Eukaryota</taxon>
        <taxon>Viridiplantae</taxon>
        <taxon>Streptophyta</taxon>
        <taxon>Embryophyta</taxon>
        <taxon>Tracheophyta</taxon>
        <taxon>Spermatophyta</taxon>
        <taxon>Magnoliopsida</taxon>
        <taxon>eudicotyledons</taxon>
        <taxon>Gunneridae</taxon>
        <taxon>Pentapetalae</taxon>
        <taxon>rosids</taxon>
        <taxon>fabids</taxon>
        <taxon>Malpighiales</taxon>
        <taxon>Salicaceae</taxon>
        <taxon>Saliceae</taxon>
        <taxon>Populus</taxon>
    </lineage>
</organism>
<keyword evidence="1" id="KW-0521">NADP</keyword>
<evidence type="ECO:0000256" key="1">
    <source>
        <dbReference type="ARBA" id="ARBA00022857"/>
    </source>
</evidence>
<evidence type="ECO:0000256" key="2">
    <source>
        <dbReference type="ARBA" id="ARBA00023277"/>
    </source>
</evidence>
<accession>A0A8X8CZY0</accession>
<proteinExistence type="predicted"/>
<dbReference type="InterPro" id="IPR022675">
    <property type="entry name" value="G6P_DH_C"/>
</dbReference>
<dbReference type="GO" id="GO:0050661">
    <property type="term" value="F:NADP binding"/>
    <property type="evidence" value="ECO:0007669"/>
    <property type="project" value="InterPro"/>
</dbReference>
<reference evidence="5" key="1">
    <citation type="journal article" date="2020" name="bioRxiv">
        <title>Hybrid origin of Populus tomentosa Carr. identified through genome sequencing and phylogenomic analysis.</title>
        <authorList>
            <person name="An X."/>
            <person name="Gao K."/>
            <person name="Chen Z."/>
            <person name="Li J."/>
            <person name="Yang X."/>
            <person name="Yang X."/>
            <person name="Zhou J."/>
            <person name="Guo T."/>
            <person name="Zhao T."/>
            <person name="Huang S."/>
            <person name="Miao D."/>
            <person name="Khan W.U."/>
            <person name="Rao P."/>
            <person name="Ye M."/>
            <person name="Lei B."/>
            <person name="Liao W."/>
            <person name="Wang J."/>
            <person name="Ji L."/>
            <person name="Li Y."/>
            <person name="Guo B."/>
            <person name="Mustafa N.S."/>
            <person name="Li S."/>
            <person name="Yun Q."/>
            <person name="Keller S.R."/>
            <person name="Mao J."/>
            <person name="Zhang R."/>
            <person name="Strauss S.H."/>
        </authorList>
    </citation>
    <scope>NUCLEOTIDE SEQUENCE</scope>
    <source>
        <strain evidence="5">GM15</strain>
        <tissue evidence="5">Leaf</tissue>
    </source>
</reference>
<dbReference type="AlphaFoldDB" id="A0A8X8CZY0"/>